<evidence type="ECO:0000313" key="3">
    <source>
        <dbReference type="EMBL" id="KUN62250.1"/>
    </source>
</evidence>
<organism evidence="3 4">
    <name type="scientific">Streptomyces canus</name>
    <dbReference type="NCBI Taxonomy" id="58343"/>
    <lineage>
        <taxon>Bacteria</taxon>
        <taxon>Bacillati</taxon>
        <taxon>Actinomycetota</taxon>
        <taxon>Actinomycetes</taxon>
        <taxon>Kitasatosporales</taxon>
        <taxon>Streptomycetaceae</taxon>
        <taxon>Streptomyces</taxon>
        <taxon>Streptomyces aurantiacus group</taxon>
    </lineage>
</organism>
<proteinExistence type="predicted"/>
<accession>A0A117QZB2</accession>
<comment type="caution">
    <text evidence="3">The sequence shown here is derived from an EMBL/GenBank/DDBJ whole genome shotgun (WGS) entry which is preliminary data.</text>
</comment>
<dbReference type="AlphaFoldDB" id="A0A117QZB2"/>
<feature type="signal peptide" evidence="2">
    <location>
        <begin position="1"/>
        <end position="32"/>
    </location>
</feature>
<protein>
    <recommendedName>
        <fullName evidence="5">Lipoprotein</fullName>
    </recommendedName>
</protein>
<evidence type="ECO:0000256" key="1">
    <source>
        <dbReference type="SAM" id="MobiDB-lite"/>
    </source>
</evidence>
<feature type="compositionally biased region" description="Low complexity" evidence="1">
    <location>
        <begin position="38"/>
        <end position="72"/>
    </location>
</feature>
<evidence type="ECO:0000313" key="4">
    <source>
        <dbReference type="Proteomes" id="UP000053669"/>
    </source>
</evidence>
<gene>
    <name evidence="3" type="ORF">AQJ46_33680</name>
</gene>
<keyword evidence="2" id="KW-0732">Signal</keyword>
<dbReference type="EMBL" id="LMWU01000039">
    <property type="protein sequence ID" value="KUN62250.1"/>
    <property type="molecule type" value="Genomic_DNA"/>
</dbReference>
<reference evidence="3 4" key="1">
    <citation type="submission" date="2015-10" db="EMBL/GenBank/DDBJ databases">
        <title>Draft genome sequence of Streptomyces canus DSM 40017, type strain for the species Streptomyces canus.</title>
        <authorList>
            <person name="Ruckert C."/>
            <person name="Winkler A."/>
            <person name="Kalinowski J."/>
            <person name="Kampfer P."/>
            <person name="Glaeser S."/>
        </authorList>
    </citation>
    <scope>NUCLEOTIDE SEQUENCE [LARGE SCALE GENOMIC DNA]</scope>
    <source>
        <strain evidence="3 4">DSM 40017</strain>
    </source>
</reference>
<dbReference type="STRING" id="58343.AQJ46_33680"/>
<evidence type="ECO:0008006" key="5">
    <source>
        <dbReference type="Google" id="ProtNLM"/>
    </source>
</evidence>
<dbReference type="RefSeq" id="WP_059209148.1">
    <property type="nucleotide sequence ID" value="NZ_KQ948667.1"/>
</dbReference>
<feature type="chain" id="PRO_5038857316" description="Lipoprotein" evidence="2">
    <location>
        <begin position="33"/>
        <end position="171"/>
    </location>
</feature>
<dbReference type="Proteomes" id="UP000053669">
    <property type="component" value="Unassembled WGS sequence"/>
</dbReference>
<name>A0A117QZB2_9ACTN</name>
<feature type="region of interest" description="Disordered" evidence="1">
    <location>
        <begin position="33"/>
        <end position="74"/>
    </location>
</feature>
<sequence>MTTAILSRTVPRRRAGLAAAGLVGALVLTACSGGGSDGEPSPSSSTAGSPSASASASASGGTGGTSSSSASGEVAGSWLATTGGKAVALLVNGDRAGLFVTGGTVCSGSASADAIRLKCTDGSKDRADGTVESVGKDTLKVNWEGGIGAETYTRATGGTLPSGFPSVGSGS</sequence>
<evidence type="ECO:0000256" key="2">
    <source>
        <dbReference type="SAM" id="SignalP"/>
    </source>
</evidence>